<keyword evidence="9 19" id="KW-0479">Metal-binding</keyword>
<dbReference type="PANTHER" id="PTHR10422:SF18">
    <property type="entry name" value="CYTOCHROME C OXIDASE SUBUNIT 1"/>
    <property type="match status" value="1"/>
</dbReference>
<dbReference type="GO" id="GO:0022904">
    <property type="term" value="P:respiratory electron transport chain"/>
    <property type="evidence" value="ECO:0007669"/>
    <property type="project" value="TreeGrafter"/>
</dbReference>
<dbReference type="InterPro" id="IPR000883">
    <property type="entry name" value="Cyt_C_Oxase_1"/>
</dbReference>
<proteinExistence type="inferred from homology"/>
<dbReference type="EC" id="7.1.1.9" evidence="19"/>
<evidence type="ECO:0000256" key="15">
    <source>
        <dbReference type="ARBA" id="ARBA00023136"/>
    </source>
</evidence>
<evidence type="ECO:0000256" key="12">
    <source>
        <dbReference type="ARBA" id="ARBA00022989"/>
    </source>
</evidence>
<dbReference type="InterPro" id="IPR036927">
    <property type="entry name" value="Cyt_c_oxase-like_su1_sf"/>
</dbReference>
<dbReference type="Proteomes" id="UP000199645">
    <property type="component" value="Unassembled WGS sequence"/>
</dbReference>
<keyword evidence="5 19" id="KW-1003">Cell membrane</keyword>
<keyword evidence="11 18" id="KW-0249">Electron transport</keyword>
<evidence type="ECO:0000256" key="9">
    <source>
        <dbReference type="ARBA" id="ARBA00022723"/>
    </source>
</evidence>
<evidence type="ECO:0000313" key="23">
    <source>
        <dbReference type="Proteomes" id="UP000199645"/>
    </source>
</evidence>
<dbReference type="InterPro" id="IPR023615">
    <property type="entry name" value="Cyt_c_Oxase_su1_BS"/>
</dbReference>
<keyword evidence="13 19" id="KW-0408">Iron</keyword>
<comment type="subcellular location">
    <subcellularLocation>
        <location evidence="1 19">Cell membrane</location>
        <topology evidence="1 19">Multi-pass membrane protein</topology>
    </subcellularLocation>
</comment>
<sequence>MTAVSPRPVQSRSWPLRRQVRGSWLARTIRTTDAKQIGIMYMVTAFAWFVLGGAMALLMRAELGRPGMQLLSPEQYNQLFTMHGTIMLLFFATPIVFAFANYVVPIQIGAPDVAFPRLNAFAYWLYFFGGLIAFGGFLVPGGAADFGWTAYTPLSTWQHSPGVGGNMWIVGLAISGVGTILGAVNMITTILCLRAPGMTMFRMPIMTWNILLTSVLVVLVFPFLAAALFALAADRVLGAQVFDVATGGPMLWQHLFWFFGHPEVYIIALPFFGIITEVVPVFSRKPVFGYKTLVAATVLITMLSMSVWAHHMFATGQVLLPFFSLLSYLIAIPTGMKFFVWIGTMWRGQLTFESPMLFAVGFMVTFLLGGLTGVLLASPPVDFHVTDSYFVVAHFHYVLFGTIVFAVFSGIYFWFPKMFGRMLDERLGRVHFWLTFVGFHTTFLVQHWLGNEGMPRRYADYLPDDGFTTLNMVSTIGSFVLGAATLPFLYNVWKSYRIGAVVTADDPWGHGNSLEWATSSPPPLRNFDRMPRIRSERPAFDAKFPQLAAGGQSPAGPPEGGARPLTEESTGGASYPEDRTDR</sequence>
<feature type="transmembrane region" description="Helical" evidence="19">
    <location>
        <begin position="251"/>
        <end position="275"/>
    </location>
</feature>
<evidence type="ECO:0000256" key="2">
    <source>
        <dbReference type="ARBA" id="ARBA00004673"/>
    </source>
</evidence>
<dbReference type="AlphaFoldDB" id="A0A1I2B4C1"/>
<dbReference type="GO" id="GO:0006119">
    <property type="term" value="P:oxidative phosphorylation"/>
    <property type="evidence" value="ECO:0007669"/>
    <property type="project" value="UniProtKB-UniPathway"/>
</dbReference>
<evidence type="ECO:0000256" key="13">
    <source>
        <dbReference type="ARBA" id="ARBA00023004"/>
    </source>
</evidence>
<evidence type="ECO:0000256" key="14">
    <source>
        <dbReference type="ARBA" id="ARBA00023008"/>
    </source>
</evidence>
<organism evidence="22 23">
    <name type="scientific">Actinoplanes philippinensis</name>
    <dbReference type="NCBI Taxonomy" id="35752"/>
    <lineage>
        <taxon>Bacteria</taxon>
        <taxon>Bacillati</taxon>
        <taxon>Actinomycetota</taxon>
        <taxon>Actinomycetes</taxon>
        <taxon>Micromonosporales</taxon>
        <taxon>Micromonosporaceae</taxon>
        <taxon>Actinoplanes</taxon>
    </lineage>
</organism>
<dbReference type="InterPro" id="IPR014241">
    <property type="entry name" value="Cyt_c_oxidase_su1_bac"/>
</dbReference>
<keyword evidence="4 18" id="KW-0813">Transport</keyword>
<dbReference type="RefSeq" id="WP_093610147.1">
    <property type="nucleotide sequence ID" value="NZ_BOMT01000015.1"/>
</dbReference>
<comment type="similarity">
    <text evidence="3 18">Belongs to the heme-copper respiratory oxidase family.</text>
</comment>
<feature type="transmembrane region" description="Helical" evidence="19">
    <location>
        <begin position="397"/>
        <end position="415"/>
    </location>
</feature>
<dbReference type="GO" id="GO:0046872">
    <property type="term" value="F:metal ion binding"/>
    <property type="evidence" value="ECO:0007669"/>
    <property type="project" value="UniProtKB-KW"/>
</dbReference>
<evidence type="ECO:0000256" key="5">
    <source>
        <dbReference type="ARBA" id="ARBA00022475"/>
    </source>
</evidence>
<feature type="transmembrane region" description="Helical" evidence="19">
    <location>
        <begin position="356"/>
        <end position="377"/>
    </location>
</feature>
<feature type="transmembrane region" description="Helical" evidence="19">
    <location>
        <begin position="79"/>
        <end position="104"/>
    </location>
</feature>
<dbReference type="PANTHER" id="PTHR10422">
    <property type="entry name" value="CYTOCHROME C OXIDASE SUBUNIT 1"/>
    <property type="match status" value="1"/>
</dbReference>
<keyword evidence="12 19" id="KW-1133">Transmembrane helix</keyword>
<dbReference type="STRING" id="35752.SAMN05421541_102106"/>
<evidence type="ECO:0000256" key="8">
    <source>
        <dbReference type="ARBA" id="ARBA00022692"/>
    </source>
</evidence>
<comment type="function">
    <text evidence="16 19">Cytochrome c oxidase is the component of the respiratory chain that catalyzes the reduction of oxygen to water. Subunits 1-3 form the functional core of the enzyme complex. CO I is the catalytic subunit of the enzyme. Electrons originating in cytochrome c are transferred via the copper A center of subunit 2 and heme A of subunit 1 to the bimetallic center formed by heme A3 and copper B.</text>
</comment>
<dbReference type="SUPFAM" id="SSF81442">
    <property type="entry name" value="Cytochrome c oxidase subunit I-like"/>
    <property type="match status" value="1"/>
</dbReference>
<evidence type="ECO:0000256" key="17">
    <source>
        <dbReference type="ARBA" id="ARBA00047816"/>
    </source>
</evidence>
<dbReference type="OrthoDB" id="9803294at2"/>
<keyword evidence="10" id="KW-1278">Translocase</keyword>
<dbReference type="GO" id="GO:0004129">
    <property type="term" value="F:cytochrome-c oxidase activity"/>
    <property type="evidence" value="ECO:0007669"/>
    <property type="project" value="UniProtKB-EC"/>
</dbReference>
<evidence type="ECO:0000256" key="20">
    <source>
        <dbReference type="SAM" id="MobiDB-lite"/>
    </source>
</evidence>
<feature type="transmembrane region" description="Helical" evidence="19">
    <location>
        <begin position="469"/>
        <end position="490"/>
    </location>
</feature>
<dbReference type="GO" id="GO:0020037">
    <property type="term" value="F:heme binding"/>
    <property type="evidence" value="ECO:0007669"/>
    <property type="project" value="InterPro"/>
</dbReference>
<feature type="transmembrane region" description="Helical" evidence="19">
    <location>
        <begin position="205"/>
        <end position="231"/>
    </location>
</feature>
<dbReference type="GO" id="GO:0005886">
    <property type="term" value="C:plasma membrane"/>
    <property type="evidence" value="ECO:0007669"/>
    <property type="project" value="UniProtKB-SubCell"/>
</dbReference>
<gene>
    <name evidence="22" type="ORF">SAMN05421541_102106</name>
</gene>
<dbReference type="PRINTS" id="PR01165">
    <property type="entry name" value="CYCOXIDASEI"/>
</dbReference>
<comment type="catalytic activity">
    <reaction evidence="17 19">
        <text>4 Fe(II)-[cytochrome c] + O2 + 8 H(+)(in) = 4 Fe(III)-[cytochrome c] + 2 H2O + 4 H(+)(out)</text>
        <dbReference type="Rhea" id="RHEA:11436"/>
        <dbReference type="Rhea" id="RHEA-COMP:10350"/>
        <dbReference type="Rhea" id="RHEA-COMP:14399"/>
        <dbReference type="ChEBI" id="CHEBI:15377"/>
        <dbReference type="ChEBI" id="CHEBI:15378"/>
        <dbReference type="ChEBI" id="CHEBI:15379"/>
        <dbReference type="ChEBI" id="CHEBI:29033"/>
        <dbReference type="ChEBI" id="CHEBI:29034"/>
        <dbReference type="EC" id="7.1.1.9"/>
    </reaction>
</comment>
<name>A0A1I2B4C1_9ACTN</name>
<keyword evidence="15 19" id="KW-0472">Membrane</keyword>
<dbReference type="NCBIfam" id="TIGR02891">
    <property type="entry name" value="CtaD_CoxA"/>
    <property type="match status" value="1"/>
</dbReference>
<evidence type="ECO:0000256" key="7">
    <source>
        <dbReference type="ARBA" id="ARBA00022660"/>
    </source>
</evidence>
<evidence type="ECO:0000313" key="22">
    <source>
        <dbReference type="EMBL" id="SFE51042.1"/>
    </source>
</evidence>
<evidence type="ECO:0000256" key="1">
    <source>
        <dbReference type="ARBA" id="ARBA00004651"/>
    </source>
</evidence>
<keyword evidence="14 19" id="KW-0186">Copper</keyword>
<feature type="transmembrane region" description="Helical" evidence="19">
    <location>
        <begin position="427"/>
        <end position="449"/>
    </location>
</feature>
<dbReference type="Gene3D" id="1.20.210.10">
    <property type="entry name" value="Cytochrome c oxidase-like, subunit I domain"/>
    <property type="match status" value="1"/>
</dbReference>
<dbReference type="EMBL" id="FONV01000002">
    <property type="protein sequence ID" value="SFE51042.1"/>
    <property type="molecule type" value="Genomic_DNA"/>
</dbReference>
<keyword evidence="6 18" id="KW-0349">Heme</keyword>
<dbReference type="FunFam" id="1.20.210.10:FF:000003">
    <property type="entry name" value="Cytochrome c oxidase subunit 1"/>
    <property type="match status" value="1"/>
</dbReference>
<comment type="pathway">
    <text evidence="2 19">Energy metabolism; oxidative phosphorylation.</text>
</comment>
<protein>
    <recommendedName>
        <fullName evidence="19">Cytochrome c oxidase subunit 1</fullName>
        <ecNumber evidence="19">7.1.1.9</ecNumber>
    </recommendedName>
</protein>
<keyword evidence="8 18" id="KW-0812">Transmembrane</keyword>
<feature type="transmembrane region" description="Helical" evidence="19">
    <location>
        <begin position="168"/>
        <end position="193"/>
    </location>
</feature>
<evidence type="ECO:0000256" key="4">
    <source>
        <dbReference type="ARBA" id="ARBA00022448"/>
    </source>
</evidence>
<accession>A0A1I2B4C1</accession>
<feature type="transmembrane region" description="Helical" evidence="19">
    <location>
        <begin position="322"/>
        <end position="344"/>
    </location>
</feature>
<dbReference type="PROSITE" id="PS50855">
    <property type="entry name" value="COX1"/>
    <property type="match status" value="1"/>
</dbReference>
<keyword evidence="7 18" id="KW-0679">Respiratory chain</keyword>
<feature type="transmembrane region" description="Helical" evidence="19">
    <location>
        <begin position="287"/>
        <end position="310"/>
    </location>
</feature>
<evidence type="ECO:0000256" key="19">
    <source>
        <dbReference type="RuleBase" id="RU363061"/>
    </source>
</evidence>
<dbReference type="InterPro" id="IPR023616">
    <property type="entry name" value="Cyt_c_oxase-like_su1_dom"/>
</dbReference>
<evidence type="ECO:0000259" key="21">
    <source>
        <dbReference type="PROSITE" id="PS50855"/>
    </source>
</evidence>
<reference evidence="22 23" key="1">
    <citation type="submission" date="2016-10" db="EMBL/GenBank/DDBJ databases">
        <authorList>
            <person name="de Groot N.N."/>
        </authorList>
    </citation>
    <scope>NUCLEOTIDE SEQUENCE [LARGE SCALE GENOMIC DNA]</scope>
    <source>
        <strain evidence="22 23">DSM 43019</strain>
    </source>
</reference>
<evidence type="ECO:0000256" key="3">
    <source>
        <dbReference type="ARBA" id="ARBA00009578"/>
    </source>
</evidence>
<feature type="domain" description="Cytochrome oxidase subunit I profile" evidence="21">
    <location>
        <begin position="18"/>
        <end position="534"/>
    </location>
</feature>
<dbReference type="Pfam" id="PF00115">
    <property type="entry name" value="COX1"/>
    <property type="match status" value="1"/>
</dbReference>
<evidence type="ECO:0000256" key="6">
    <source>
        <dbReference type="ARBA" id="ARBA00022617"/>
    </source>
</evidence>
<dbReference type="GO" id="GO:0015990">
    <property type="term" value="P:electron transport coupled proton transport"/>
    <property type="evidence" value="ECO:0007669"/>
    <property type="project" value="InterPro"/>
</dbReference>
<evidence type="ECO:0000256" key="10">
    <source>
        <dbReference type="ARBA" id="ARBA00022967"/>
    </source>
</evidence>
<keyword evidence="23" id="KW-1185">Reference proteome</keyword>
<evidence type="ECO:0000256" key="16">
    <source>
        <dbReference type="ARBA" id="ARBA00025218"/>
    </source>
</evidence>
<dbReference type="UniPathway" id="UPA00705"/>
<feature type="region of interest" description="Disordered" evidence="20">
    <location>
        <begin position="541"/>
        <end position="582"/>
    </location>
</feature>
<feature type="transmembrane region" description="Helical" evidence="19">
    <location>
        <begin position="37"/>
        <end position="59"/>
    </location>
</feature>
<evidence type="ECO:0000256" key="11">
    <source>
        <dbReference type="ARBA" id="ARBA00022982"/>
    </source>
</evidence>
<dbReference type="PROSITE" id="PS00077">
    <property type="entry name" value="COX1_CUB"/>
    <property type="match status" value="1"/>
</dbReference>
<evidence type="ECO:0000256" key="18">
    <source>
        <dbReference type="RuleBase" id="RU000370"/>
    </source>
</evidence>
<feature type="transmembrane region" description="Helical" evidence="19">
    <location>
        <begin position="124"/>
        <end position="148"/>
    </location>
</feature>